<dbReference type="PROSITE" id="PS00129">
    <property type="entry name" value="GLYCOSYL_HYDROL_F31_1"/>
    <property type="match status" value="1"/>
</dbReference>
<feature type="domain" description="Glycoside hydrolase family 31 N-terminal" evidence="6">
    <location>
        <begin position="115"/>
        <end position="209"/>
    </location>
</feature>
<dbReference type="InterPro" id="IPR025887">
    <property type="entry name" value="Glyco_hydro_31_N_dom"/>
</dbReference>
<dbReference type="CDD" id="cd06604">
    <property type="entry name" value="GH31_glucosidase_II_MalA"/>
    <property type="match status" value="1"/>
</dbReference>
<evidence type="ECO:0000256" key="3">
    <source>
        <dbReference type="ARBA" id="ARBA00023295"/>
    </source>
</evidence>
<keyword evidence="9" id="KW-1185">Reference proteome</keyword>
<comment type="caution">
    <text evidence="8">The sequence shown here is derived from an EMBL/GenBank/DDBJ whole genome shotgun (WGS) entry which is preliminary data.</text>
</comment>
<dbReference type="InterPro" id="IPR048395">
    <property type="entry name" value="Glyco_hydro_31_C"/>
</dbReference>
<dbReference type="GO" id="GO:0005975">
    <property type="term" value="P:carbohydrate metabolic process"/>
    <property type="evidence" value="ECO:0007669"/>
    <property type="project" value="InterPro"/>
</dbReference>
<dbReference type="Pfam" id="PF13802">
    <property type="entry name" value="Gal_mutarotas_2"/>
    <property type="match status" value="1"/>
</dbReference>
<evidence type="ECO:0000259" key="7">
    <source>
        <dbReference type="Pfam" id="PF21365"/>
    </source>
</evidence>
<dbReference type="SUPFAM" id="SSF51011">
    <property type="entry name" value="Glycosyl hydrolase domain"/>
    <property type="match status" value="1"/>
</dbReference>
<dbReference type="GO" id="GO:0004553">
    <property type="term" value="F:hydrolase activity, hydrolyzing O-glycosyl compounds"/>
    <property type="evidence" value="ECO:0007669"/>
    <property type="project" value="InterPro"/>
</dbReference>
<evidence type="ECO:0000313" key="9">
    <source>
        <dbReference type="Proteomes" id="UP000030364"/>
    </source>
</evidence>
<dbReference type="SUPFAM" id="SSF74650">
    <property type="entry name" value="Galactose mutarotase-like"/>
    <property type="match status" value="1"/>
</dbReference>
<dbReference type="InterPro" id="IPR000322">
    <property type="entry name" value="Glyco_hydro_31_TIM"/>
</dbReference>
<evidence type="ECO:0000259" key="5">
    <source>
        <dbReference type="Pfam" id="PF01055"/>
    </source>
</evidence>
<feature type="domain" description="Glycoside hydrolase family 31 TIM barrel" evidence="5">
    <location>
        <begin position="252"/>
        <end position="579"/>
    </location>
</feature>
<accession>A0A0A2WS46</accession>
<dbReference type="SMR" id="A0A0A2WS46"/>
<dbReference type="CDD" id="cd14752">
    <property type="entry name" value="GH31_N"/>
    <property type="match status" value="1"/>
</dbReference>
<gene>
    <name evidence="8" type="ORF">THFILI_11175</name>
</gene>
<dbReference type="Gene3D" id="2.60.40.1760">
    <property type="entry name" value="glycosyl hydrolase (family 31)"/>
    <property type="match status" value="1"/>
</dbReference>
<protein>
    <submittedName>
        <fullName evidence="8">Alpha-glucosidase</fullName>
    </submittedName>
</protein>
<dbReference type="PANTHER" id="PTHR22762:SF120">
    <property type="entry name" value="HETEROGLYCAN GLUCOSIDASE 1"/>
    <property type="match status" value="1"/>
</dbReference>
<comment type="similarity">
    <text evidence="1 4">Belongs to the glycosyl hydrolase 31 family.</text>
</comment>
<dbReference type="Pfam" id="PF01055">
    <property type="entry name" value="Glyco_hydro_31_2nd"/>
    <property type="match status" value="1"/>
</dbReference>
<dbReference type="AlphaFoldDB" id="A0A0A2WS46"/>
<dbReference type="RefSeq" id="WP_038060561.1">
    <property type="nucleotide sequence ID" value="NZ_JPSL02000040.1"/>
</dbReference>
<keyword evidence="3 4" id="KW-0326">Glycosidase</keyword>
<evidence type="ECO:0000256" key="4">
    <source>
        <dbReference type="RuleBase" id="RU361185"/>
    </source>
</evidence>
<keyword evidence="2 4" id="KW-0378">Hydrolase</keyword>
<dbReference type="STRING" id="276.THFILI_11175"/>
<dbReference type="Gene3D" id="3.20.20.80">
    <property type="entry name" value="Glycosidases"/>
    <property type="match status" value="2"/>
</dbReference>
<feature type="domain" description="Glycosyl hydrolase family 31 C-terminal" evidence="7">
    <location>
        <begin position="587"/>
        <end position="672"/>
    </location>
</feature>
<proteinExistence type="inferred from homology"/>
<dbReference type="InterPro" id="IPR030458">
    <property type="entry name" value="Glyco_hydro_31_AS"/>
</dbReference>
<dbReference type="Pfam" id="PF21365">
    <property type="entry name" value="Glyco_hydro_31_3rd"/>
    <property type="match status" value="1"/>
</dbReference>
<sequence length="782" mass="88568">MYPVRFSGARAEGGVIHLEGPWFQGRVEGYRKEGHAFLRVFVYHRPEDAGKGSWVVEGLAPLPLFLEGGRVLGEGVGLELDLDPFGLRFSGLRAPLLLAGALVPVGLPEEMVRLSQEGDALKEVLDGLPLGSGYGLLLAEEEGRRYYGLGERTGFLDKKGRRWTNWATDDPHHHPDTDPLYQAHPFLLAKEGERAWGLYLDETWRTVFDLAFTDPETSLVYTEGPTFDLYLIPGPAPLDVVRAYTALTGRAPLPPLWALGYHQCRWSYPDEKTVRKVAEGFWERDIPLEALWLDIDYMEGYKVFTHDPHRFPDLGRLAGDLRARGVKLVAIVDPGVKKEEGYPVYEEGRARGYFVRNRKDEELVGAVWPQPAVWPDFTREEVRDWWGGLHRFYLERGVAGIWNDMNEPAAFQVEGRPAPGKTLPSTAKHGDRWHAEVHNLYGLLMSRATFEGLRRLEPGRRPFVLTRSGFAGVQRYAWVWTGDNSSYYEHLEMSLPMLLNLGLSGVPFVGADIGGFSGDADGELLCRWTWLGAFYPFMRNHSGKGSRRQEPWAFGKRWERCIREAIRFRYRLLPHLYTLAEEASRTGLPLLRPLFLHHPQDPRAEAVHDQALLGEDLLLAPALRPGQTHRLVYLPQGVWYQAFTGEMYASGFHPAPTPLEGIPLYQRAGAAIPFTDPLPHTEGALPWRSLVWQVALGEEIRGRLYEDEGDGYAPGLEALLEGGFDPVSRRLYLRLKDPNLARRLRVEARLLGVRTLREATVPWRKEEDILLDLRAGEAEAWL</sequence>
<evidence type="ECO:0000313" key="8">
    <source>
        <dbReference type="EMBL" id="KGQ22996.2"/>
    </source>
</evidence>
<dbReference type="SUPFAM" id="SSF51445">
    <property type="entry name" value="(Trans)glycosidases"/>
    <property type="match status" value="1"/>
</dbReference>
<evidence type="ECO:0000256" key="2">
    <source>
        <dbReference type="ARBA" id="ARBA00022801"/>
    </source>
</evidence>
<organism evidence="8 9">
    <name type="scientific">Thermus filiformis</name>
    <dbReference type="NCBI Taxonomy" id="276"/>
    <lineage>
        <taxon>Bacteria</taxon>
        <taxon>Thermotogati</taxon>
        <taxon>Deinococcota</taxon>
        <taxon>Deinococci</taxon>
        <taxon>Thermales</taxon>
        <taxon>Thermaceae</taxon>
        <taxon>Thermus</taxon>
    </lineage>
</organism>
<evidence type="ECO:0000259" key="6">
    <source>
        <dbReference type="Pfam" id="PF13802"/>
    </source>
</evidence>
<dbReference type="PANTHER" id="PTHR22762">
    <property type="entry name" value="ALPHA-GLUCOSIDASE"/>
    <property type="match status" value="1"/>
</dbReference>
<dbReference type="InterPro" id="IPR011013">
    <property type="entry name" value="Gal_mutarotase_sf_dom"/>
</dbReference>
<reference evidence="8 9" key="1">
    <citation type="journal article" date="2015" name="Genome Announc.">
        <title>Draft Genome Sequence of the Thermophile Thermus filiformis ATCC 43280, Producer of Carotenoid-(Di)glucoside-Branched Fatty Acid (Di)esters and Source of Hyperthermostable Enzymes of Biotechnological Interest.</title>
        <authorList>
            <person name="Mandelli F."/>
            <person name="Oliveira Ramires B."/>
            <person name="Couger M.B."/>
            <person name="Paixao D.A."/>
            <person name="Camilo C.M."/>
            <person name="Polikarpov I."/>
            <person name="Prade R."/>
            <person name="Riano-Pachon D.M."/>
            <person name="Squina F.M."/>
        </authorList>
    </citation>
    <scope>NUCLEOTIDE SEQUENCE [LARGE SCALE GENOMIC DNA]</scope>
    <source>
        <strain evidence="8 9">ATCC 43280</strain>
    </source>
</reference>
<evidence type="ECO:0000256" key="1">
    <source>
        <dbReference type="ARBA" id="ARBA00007806"/>
    </source>
</evidence>
<dbReference type="Gene3D" id="2.60.40.4040">
    <property type="match status" value="1"/>
</dbReference>
<dbReference type="Proteomes" id="UP000030364">
    <property type="component" value="Unassembled WGS sequence"/>
</dbReference>
<dbReference type="InterPro" id="IPR017853">
    <property type="entry name" value="GH"/>
</dbReference>
<name>A0A0A2WS46_THEFI</name>
<dbReference type="GO" id="GO:0030246">
    <property type="term" value="F:carbohydrate binding"/>
    <property type="evidence" value="ECO:0007669"/>
    <property type="project" value="InterPro"/>
</dbReference>
<dbReference type="EMBL" id="JPSL02000040">
    <property type="protein sequence ID" value="KGQ22996.2"/>
    <property type="molecule type" value="Genomic_DNA"/>
</dbReference>